<dbReference type="Proteomes" id="UP000254150">
    <property type="component" value="Unassembled WGS sequence"/>
</dbReference>
<keyword evidence="7 8" id="KW-0472">Membrane</keyword>
<evidence type="ECO:0000256" key="5">
    <source>
        <dbReference type="ARBA" id="ARBA00022692"/>
    </source>
</evidence>
<evidence type="ECO:0000313" key="9">
    <source>
        <dbReference type="EMBL" id="SUO92923.1"/>
    </source>
</evidence>
<keyword evidence="4 8" id="KW-1003">Cell membrane</keyword>
<keyword evidence="6 8" id="KW-1133">Transmembrane helix</keyword>
<feature type="transmembrane region" description="Helical" evidence="8">
    <location>
        <begin position="229"/>
        <end position="248"/>
    </location>
</feature>
<keyword evidence="3" id="KW-0813">Transport</keyword>
<feature type="transmembrane region" description="Helical" evidence="8">
    <location>
        <begin position="73"/>
        <end position="93"/>
    </location>
</feature>
<dbReference type="InterPro" id="IPR052017">
    <property type="entry name" value="TSUP"/>
</dbReference>
<evidence type="ECO:0000256" key="6">
    <source>
        <dbReference type="ARBA" id="ARBA00022989"/>
    </source>
</evidence>
<dbReference type="GO" id="GO:0005886">
    <property type="term" value="C:plasma membrane"/>
    <property type="evidence" value="ECO:0007669"/>
    <property type="project" value="UniProtKB-SubCell"/>
</dbReference>
<dbReference type="PANTHER" id="PTHR30269">
    <property type="entry name" value="TRANSMEMBRANE PROTEIN YFCA"/>
    <property type="match status" value="1"/>
</dbReference>
<organism evidence="9 10">
    <name type="scientific">Streptomyces griseus</name>
    <dbReference type="NCBI Taxonomy" id="1911"/>
    <lineage>
        <taxon>Bacteria</taxon>
        <taxon>Bacillati</taxon>
        <taxon>Actinomycetota</taxon>
        <taxon>Actinomycetes</taxon>
        <taxon>Kitasatosporales</taxon>
        <taxon>Streptomycetaceae</taxon>
        <taxon>Streptomyces</taxon>
    </lineage>
</organism>
<protein>
    <recommendedName>
        <fullName evidence="8">Probable membrane transporter protein</fullName>
    </recommendedName>
</protein>
<evidence type="ECO:0000256" key="3">
    <source>
        <dbReference type="ARBA" id="ARBA00022448"/>
    </source>
</evidence>
<evidence type="ECO:0000256" key="4">
    <source>
        <dbReference type="ARBA" id="ARBA00022475"/>
    </source>
</evidence>
<reference evidence="9 10" key="1">
    <citation type="submission" date="2018-06" db="EMBL/GenBank/DDBJ databases">
        <authorList>
            <consortium name="Pathogen Informatics"/>
            <person name="Doyle S."/>
        </authorList>
    </citation>
    <scope>NUCLEOTIDE SEQUENCE [LARGE SCALE GENOMIC DNA]</scope>
    <source>
        <strain evidence="9 10">NCTC7807</strain>
    </source>
</reference>
<keyword evidence="5 8" id="KW-0812">Transmembrane</keyword>
<evidence type="ECO:0000256" key="7">
    <source>
        <dbReference type="ARBA" id="ARBA00023136"/>
    </source>
</evidence>
<feature type="transmembrane region" description="Helical" evidence="8">
    <location>
        <begin position="142"/>
        <end position="168"/>
    </location>
</feature>
<evidence type="ECO:0000256" key="8">
    <source>
        <dbReference type="RuleBase" id="RU363041"/>
    </source>
</evidence>
<feature type="transmembrane region" description="Helical" evidence="8">
    <location>
        <begin position="204"/>
        <end position="223"/>
    </location>
</feature>
<gene>
    <name evidence="9" type="primary">yfcA_1</name>
    <name evidence="9" type="ORF">NCTC7807_00054</name>
</gene>
<sequence>MTLWEALAVLVAGFAGGALNTAVGSGTLVTFPVLLATGLPPVTATVSNALGLIPGSVSGAFAYRRELTGQRPLLVPLCVSAALGGLCGAALLMVLPPGVFATVVPVLVGLALLLIAAQPLLTRALRGRLVRPGGGLPLRAGLALASVYGGYFSAGQGILYVALSGALLDASLQRVNALKNVLVAQVNAVAAAFFLVTADIDWRAALLIAAGATAGAPLGARAAQRLRPVALRVLILTVGTAGLLHMTLG</sequence>
<dbReference type="Pfam" id="PF01925">
    <property type="entry name" value="TauE"/>
    <property type="match status" value="1"/>
</dbReference>
<comment type="similarity">
    <text evidence="2 8">Belongs to the 4-toluene sulfonate uptake permease (TSUP) (TC 2.A.102) family.</text>
</comment>
<dbReference type="PANTHER" id="PTHR30269:SF0">
    <property type="entry name" value="MEMBRANE TRANSPORTER PROTEIN YFCA-RELATED"/>
    <property type="match status" value="1"/>
</dbReference>
<dbReference type="AlphaFoldDB" id="A0A380MM04"/>
<proteinExistence type="inferred from homology"/>
<dbReference type="EMBL" id="UHID01000001">
    <property type="protein sequence ID" value="SUO92923.1"/>
    <property type="molecule type" value="Genomic_DNA"/>
</dbReference>
<feature type="transmembrane region" description="Helical" evidence="8">
    <location>
        <begin position="40"/>
        <end position="61"/>
    </location>
</feature>
<dbReference type="InterPro" id="IPR002781">
    <property type="entry name" value="TM_pro_TauE-like"/>
</dbReference>
<accession>A0A380MM04</accession>
<dbReference type="RefSeq" id="WP_100457529.1">
    <property type="nucleotide sequence ID" value="NZ_UHID01000001.1"/>
</dbReference>
<evidence type="ECO:0000313" key="10">
    <source>
        <dbReference type="Proteomes" id="UP000254150"/>
    </source>
</evidence>
<evidence type="ECO:0000256" key="1">
    <source>
        <dbReference type="ARBA" id="ARBA00004651"/>
    </source>
</evidence>
<feature type="transmembrane region" description="Helical" evidence="8">
    <location>
        <begin position="99"/>
        <end position="121"/>
    </location>
</feature>
<evidence type="ECO:0000256" key="2">
    <source>
        <dbReference type="ARBA" id="ARBA00009142"/>
    </source>
</evidence>
<comment type="subcellular location">
    <subcellularLocation>
        <location evidence="1 8">Cell membrane</location>
        <topology evidence="1 8">Multi-pass membrane protein</topology>
    </subcellularLocation>
</comment>
<name>A0A380MM04_STRGR</name>